<dbReference type="InterPro" id="IPR045087">
    <property type="entry name" value="Cu-oxidase_fam"/>
</dbReference>
<dbReference type="GO" id="GO:0005507">
    <property type="term" value="F:copper ion binding"/>
    <property type="evidence" value="ECO:0007669"/>
    <property type="project" value="InterPro"/>
</dbReference>
<dbReference type="PANTHER" id="PTHR11709">
    <property type="entry name" value="MULTI-COPPER OXIDASE"/>
    <property type="match status" value="1"/>
</dbReference>
<dbReference type="EMBL" id="LKCW01000023">
    <property type="protein sequence ID" value="KPM44117.1"/>
    <property type="molecule type" value="Genomic_DNA"/>
</dbReference>
<dbReference type="PROSITE" id="PS00080">
    <property type="entry name" value="MULTICOPPER_OXIDASE2"/>
    <property type="match status" value="1"/>
</dbReference>
<dbReference type="PANTHER" id="PTHR11709:SF71">
    <property type="entry name" value="OXIDOREDUCTASE TPCJ"/>
    <property type="match status" value="1"/>
</dbReference>
<proteinExistence type="inferred from homology"/>
<dbReference type="InterPro" id="IPR002355">
    <property type="entry name" value="Cu_oxidase_Cu_BS"/>
</dbReference>
<dbReference type="Pfam" id="PF00394">
    <property type="entry name" value="Cu-oxidase"/>
    <property type="match status" value="1"/>
</dbReference>
<accession>A0A0P7BRS4</accession>
<protein>
    <submittedName>
        <fullName evidence="10">Laccase-2</fullName>
    </submittedName>
</protein>
<dbReference type="SUPFAM" id="SSF49503">
    <property type="entry name" value="Cupredoxins"/>
    <property type="match status" value="3"/>
</dbReference>
<dbReference type="AlphaFoldDB" id="A0A0P7BRS4"/>
<evidence type="ECO:0000256" key="3">
    <source>
        <dbReference type="ARBA" id="ARBA00022729"/>
    </source>
</evidence>
<reference evidence="10 11" key="1">
    <citation type="submission" date="2015-09" db="EMBL/GenBank/DDBJ databases">
        <title>Draft genome of a European isolate of the apple canker pathogen Neonectria ditissima.</title>
        <authorList>
            <person name="Gomez-Cortecero A."/>
            <person name="Harrison R.J."/>
            <person name="Armitage A.D."/>
        </authorList>
    </citation>
    <scope>NUCLEOTIDE SEQUENCE [LARGE SCALE GENOMIC DNA]</scope>
    <source>
        <strain evidence="10 11">R09/05</strain>
    </source>
</reference>
<dbReference type="InterPro" id="IPR008972">
    <property type="entry name" value="Cupredoxin"/>
</dbReference>
<dbReference type="Pfam" id="PF07731">
    <property type="entry name" value="Cu-oxidase_2"/>
    <property type="match status" value="1"/>
</dbReference>
<keyword evidence="2" id="KW-0479">Metal-binding</keyword>
<feature type="domain" description="Plastocyanin-like" evidence="8">
    <location>
        <begin position="495"/>
        <end position="617"/>
    </location>
</feature>
<dbReference type="InterPro" id="IPR011706">
    <property type="entry name" value="Cu-oxidase_C"/>
</dbReference>
<dbReference type="InterPro" id="IPR001117">
    <property type="entry name" value="Cu-oxidase_2nd"/>
</dbReference>
<name>A0A0P7BRS4_9HYPO</name>
<keyword evidence="11" id="KW-1185">Reference proteome</keyword>
<evidence type="ECO:0000259" key="9">
    <source>
        <dbReference type="Pfam" id="PF07732"/>
    </source>
</evidence>
<evidence type="ECO:0000313" key="11">
    <source>
        <dbReference type="Proteomes" id="UP000050424"/>
    </source>
</evidence>
<dbReference type="SMR" id="A0A0P7BRS4"/>
<evidence type="ECO:0000256" key="5">
    <source>
        <dbReference type="ARBA" id="ARBA00023008"/>
    </source>
</evidence>
<evidence type="ECO:0000256" key="2">
    <source>
        <dbReference type="ARBA" id="ARBA00022723"/>
    </source>
</evidence>
<dbReference type="CDD" id="cd13901">
    <property type="entry name" value="CuRO_3_MaLCC_like"/>
    <property type="match status" value="1"/>
</dbReference>
<comment type="caution">
    <text evidence="10">The sequence shown here is derived from an EMBL/GenBank/DDBJ whole genome shotgun (WGS) entry which is preliminary data.</text>
</comment>
<evidence type="ECO:0000259" key="8">
    <source>
        <dbReference type="Pfam" id="PF07731"/>
    </source>
</evidence>
<dbReference type="Pfam" id="PF07732">
    <property type="entry name" value="Cu-oxidase_3"/>
    <property type="match status" value="1"/>
</dbReference>
<sequence>MGFFKRLTEYLFFQVFSSGYTDSFHQDKLTSEIPSVDVVSSAVDAFDPPSIDGPCNTPGNRQCWSHGFNIKTDYEYQTPRGVVREFILDVTNEVISPDGWEVQRMLFNGTYPGPTLEGNWGDTFSMLYSSIAFLYGLVMASADTRAEITVRNKLTNYNGTSIHWHGIRQLNTNWMDGVSGVTECPIPPGEEFTYVWNATQYGTSWYHSHFSLQYADGLVGALKINGPTSMNYDVDLGPVLITDNFHNTAFSQVMLEYLGRPPAPDSTLMNGNGTYYCCPKFNKLCKGTSNLTTYNFQAGKTYKISLVNTATSTHFTFWIDNHNFSVVATDFVPITPYNSSMLNIAIGQRYDIIIKANASTGFDAQTDFWMHARDCSNGGARSNLGIIRYDPASVTIPFTPPPDRKHICYGCLDEMSLNLKPIVPRNVTLPANSNFTQESFKVHLVGYPNEYKEESKLHKWVLKDSSFYLDWSEPSLSLVKIASEKGWAHPKFPKGYEPVDLDYPDNSWVYFLIEGKFQESLDNATRKIYKTQAPVAHPIHVHGHDFVVLASGDKEYNASEVTLKHDNPPRRDVALLPVDGYLIIAFQMNNPGVWLMHCHIAWHASGGLALQFVESPKQIGPAFKKSGIFSKYSETCANWGAYYAVFNKNHNATQEDSGI</sequence>
<dbReference type="CDD" id="cd13880">
    <property type="entry name" value="CuRO_2_MaLCC_like"/>
    <property type="match status" value="1"/>
</dbReference>
<feature type="domain" description="Plastocyanin-like" evidence="7">
    <location>
        <begin position="239"/>
        <end position="391"/>
    </location>
</feature>
<dbReference type="Gene3D" id="2.60.40.420">
    <property type="entry name" value="Cupredoxins - blue copper proteins"/>
    <property type="match status" value="3"/>
</dbReference>
<dbReference type="OrthoDB" id="2121828at2759"/>
<gene>
    <name evidence="10" type="ORF">AK830_g2436</name>
</gene>
<evidence type="ECO:0000313" key="10">
    <source>
        <dbReference type="EMBL" id="KPM44117.1"/>
    </source>
</evidence>
<feature type="domain" description="Plastocyanin-like" evidence="9">
    <location>
        <begin position="138"/>
        <end position="227"/>
    </location>
</feature>
<evidence type="ECO:0000256" key="6">
    <source>
        <dbReference type="ARBA" id="ARBA00023180"/>
    </source>
</evidence>
<dbReference type="InterPro" id="IPR033138">
    <property type="entry name" value="Cu_oxidase_CS"/>
</dbReference>
<evidence type="ECO:0000259" key="7">
    <source>
        <dbReference type="Pfam" id="PF00394"/>
    </source>
</evidence>
<dbReference type="PROSITE" id="PS00079">
    <property type="entry name" value="MULTICOPPER_OXIDASE1"/>
    <property type="match status" value="1"/>
</dbReference>
<dbReference type="CDD" id="cd13854">
    <property type="entry name" value="CuRO_1_MaLCC_like"/>
    <property type="match status" value="1"/>
</dbReference>
<dbReference type="InterPro" id="IPR011707">
    <property type="entry name" value="Cu-oxidase-like_N"/>
</dbReference>
<dbReference type="Proteomes" id="UP000050424">
    <property type="component" value="Unassembled WGS sequence"/>
</dbReference>
<keyword evidence="6" id="KW-0325">Glycoprotein</keyword>
<keyword evidence="5" id="KW-0186">Copper</keyword>
<dbReference type="STRING" id="78410.A0A0P7BRS4"/>
<evidence type="ECO:0000256" key="1">
    <source>
        <dbReference type="ARBA" id="ARBA00010609"/>
    </source>
</evidence>
<keyword evidence="3" id="KW-0732">Signal</keyword>
<comment type="similarity">
    <text evidence="1">Belongs to the multicopper oxidase family.</text>
</comment>
<organism evidence="10 11">
    <name type="scientific">Neonectria ditissima</name>
    <dbReference type="NCBI Taxonomy" id="78410"/>
    <lineage>
        <taxon>Eukaryota</taxon>
        <taxon>Fungi</taxon>
        <taxon>Dikarya</taxon>
        <taxon>Ascomycota</taxon>
        <taxon>Pezizomycotina</taxon>
        <taxon>Sordariomycetes</taxon>
        <taxon>Hypocreomycetidae</taxon>
        <taxon>Hypocreales</taxon>
        <taxon>Nectriaceae</taxon>
        <taxon>Neonectria</taxon>
    </lineage>
</organism>
<dbReference type="GO" id="GO:0016491">
    <property type="term" value="F:oxidoreductase activity"/>
    <property type="evidence" value="ECO:0007669"/>
    <property type="project" value="UniProtKB-KW"/>
</dbReference>
<keyword evidence="4" id="KW-0560">Oxidoreductase</keyword>
<evidence type="ECO:0000256" key="4">
    <source>
        <dbReference type="ARBA" id="ARBA00023002"/>
    </source>
</evidence>